<comment type="pathway">
    <text evidence="5">Amino-acid biosynthesis; ergothioneine biosynthesis.</text>
</comment>
<dbReference type="InterPro" id="IPR017806">
    <property type="entry name" value="EgtB"/>
</dbReference>
<dbReference type="InterPro" id="IPR029063">
    <property type="entry name" value="SAM-dependent_MTases_sf"/>
</dbReference>
<protein>
    <submittedName>
        <fullName evidence="10">L-histidine N(Alpha)-methyltransferase</fullName>
    </submittedName>
</protein>
<dbReference type="EMBL" id="PXYL01000001">
    <property type="protein sequence ID" value="PSJ63977.1"/>
    <property type="molecule type" value="Genomic_DNA"/>
</dbReference>
<dbReference type="Proteomes" id="UP000240653">
    <property type="component" value="Unassembled WGS sequence"/>
</dbReference>
<evidence type="ECO:0000313" key="10">
    <source>
        <dbReference type="EMBL" id="PSJ63977.1"/>
    </source>
</evidence>
<dbReference type="InterPro" id="IPR019257">
    <property type="entry name" value="MeTrfase_dom"/>
</dbReference>
<evidence type="ECO:0000256" key="1">
    <source>
        <dbReference type="ARBA" id="ARBA00022603"/>
    </source>
</evidence>
<dbReference type="Pfam" id="PF03781">
    <property type="entry name" value="FGE-sulfatase"/>
    <property type="match status" value="1"/>
</dbReference>
<evidence type="ECO:0000256" key="2">
    <source>
        <dbReference type="ARBA" id="ARBA00022679"/>
    </source>
</evidence>
<keyword evidence="4" id="KW-0408">Iron</keyword>
<dbReference type="GO" id="GO:0052699">
    <property type="term" value="P:ergothioneine biosynthetic process"/>
    <property type="evidence" value="ECO:0007669"/>
    <property type="project" value="InterPro"/>
</dbReference>
<dbReference type="SUPFAM" id="SSF56436">
    <property type="entry name" value="C-type lectin-like"/>
    <property type="match status" value="1"/>
</dbReference>
<accession>A0A2P7SNF8</accession>
<dbReference type="GO" id="GO:0032259">
    <property type="term" value="P:methylation"/>
    <property type="evidence" value="ECO:0007669"/>
    <property type="project" value="UniProtKB-KW"/>
</dbReference>
<evidence type="ECO:0000256" key="4">
    <source>
        <dbReference type="ARBA" id="ARBA00023004"/>
    </source>
</evidence>
<name>A0A2P7SNF8_9HYPH</name>
<dbReference type="Pfam" id="PF12867">
    <property type="entry name" value="DinB_2"/>
    <property type="match status" value="1"/>
</dbReference>
<dbReference type="SUPFAM" id="SSF109854">
    <property type="entry name" value="DinB/YfiT-like putative metalloenzymes"/>
    <property type="match status" value="1"/>
</dbReference>
<keyword evidence="1 10" id="KW-0489">Methyltransferase</keyword>
<evidence type="ECO:0000256" key="5">
    <source>
        <dbReference type="ARBA" id="ARBA00037882"/>
    </source>
</evidence>
<keyword evidence="11" id="KW-1185">Reference proteome</keyword>
<comment type="caution">
    <text evidence="10">The sequence shown here is derived from an EMBL/GenBank/DDBJ whole genome shotgun (WGS) entry which is preliminary data.</text>
</comment>
<keyword evidence="2 10" id="KW-0808">Transferase</keyword>
<evidence type="ECO:0000313" key="11">
    <source>
        <dbReference type="Proteomes" id="UP000240653"/>
    </source>
</evidence>
<dbReference type="SUPFAM" id="SSF53335">
    <property type="entry name" value="S-adenosyl-L-methionine-dependent methyltransferases"/>
    <property type="match status" value="1"/>
</dbReference>
<dbReference type="InterPro" id="IPR034660">
    <property type="entry name" value="DinB/YfiT-like"/>
</dbReference>
<dbReference type="InterPro" id="IPR016187">
    <property type="entry name" value="CTDL_fold"/>
</dbReference>
<dbReference type="AlphaFoldDB" id="A0A2P7SNF8"/>
<gene>
    <name evidence="10" type="primary">egtD</name>
    <name evidence="10" type="ORF">C7I85_02365</name>
</gene>
<proteinExistence type="predicted"/>
<dbReference type="GO" id="GO:0008168">
    <property type="term" value="F:methyltransferase activity"/>
    <property type="evidence" value="ECO:0007669"/>
    <property type="project" value="UniProtKB-KW"/>
</dbReference>
<dbReference type="NCBIfam" id="TIGR03440">
    <property type="entry name" value="egtB_TIGR03440"/>
    <property type="match status" value="1"/>
</dbReference>
<dbReference type="InterPro" id="IPR024775">
    <property type="entry name" value="DinB-like"/>
</dbReference>
<dbReference type="InterPro" id="IPR005532">
    <property type="entry name" value="SUMF_dom"/>
</dbReference>
<evidence type="ECO:0000256" key="3">
    <source>
        <dbReference type="ARBA" id="ARBA00023002"/>
    </source>
</evidence>
<feature type="domain" description="Sulfatase-modifying factor enzyme-like" evidence="7">
    <location>
        <begin position="209"/>
        <end position="341"/>
    </location>
</feature>
<dbReference type="OrthoDB" id="9768004at2"/>
<dbReference type="PANTHER" id="PTHR43397">
    <property type="entry name" value="ERGOTHIONEINE BIOSYNTHESIS PROTEIN 1"/>
    <property type="match status" value="1"/>
</dbReference>
<evidence type="ECO:0000256" key="6">
    <source>
        <dbReference type="SAM" id="MobiDB-lite"/>
    </source>
</evidence>
<feature type="region of interest" description="Disordered" evidence="6">
    <location>
        <begin position="1"/>
        <end position="20"/>
    </location>
</feature>
<evidence type="ECO:0000259" key="7">
    <source>
        <dbReference type="Pfam" id="PF03781"/>
    </source>
</evidence>
<dbReference type="Pfam" id="PF10017">
    <property type="entry name" value="Methyltransf_33"/>
    <property type="match status" value="1"/>
</dbReference>
<keyword evidence="3" id="KW-0560">Oxidoreductase</keyword>
<evidence type="ECO:0000259" key="9">
    <source>
        <dbReference type="Pfam" id="PF12867"/>
    </source>
</evidence>
<feature type="domain" description="DinB-like" evidence="9">
    <location>
        <begin position="36"/>
        <end position="172"/>
    </location>
</feature>
<dbReference type="NCBIfam" id="TIGR03438">
    <property type="entry name" value="egtD_ergothio"/>
    <property type="match status" value="1"/>
</dbReference>
<dbReference type="Gene3D" id="3.40.50.150">
    <property type="entry name" value="Vaccinia Virus protein VP39"/>
    <property type="match status" value="1"/>
</dbReference>
<organism evidence="10 11">
    <name type="scientific">Pseudaminobacter soli</name>
    <name type="common">ex Li et al. 2025</name>
    <dbReference type="NCBI Taxonomy" id="1295366"/>
    <lineage>
        <taxon>Bacteria</taxon>
        <taxon>Pseudomonadati</taxon>
        <taxon>Pseudomonadota</taxon>
        <taxon>Alphaproteobacteria</taxon>
        <taxon>Hyphomicrobiales</taxon>
        <taxon>Phyllobacteriaceae</taxon>
        <taxon>Pseudaminobacter</taxon>
    </lineage>
</organism>
<sequence length="761" mass="84566">MSAPTSRALKRSDPPGTSAPILQLSASASRAAWLAAYEAVRGETERRAAPLSAEDQVVQSMPDASPIKWHRAHVTWFFEQFLLVPYSANYRVFDERFPFLFNSYYVSAGPRHERPRRGLITRPDVERVTAYRQHVDAAVRALITAADDELFATVHPILEIGLHHEQQHQELMLTDILHAFAQNPVLPTYDSGWRWPVTAGKVSAFAELAEGVHTIGYGGDGFSYDNEGPAHRVLVGPVRIARQLVTNGEWMHFMADGGYETPTLWLSDGWATVQTEGWKAPGYWREVDGARFRLTFAGLEPVDPDLPVCHISYYEADAFARWAGKHLPSEAEWEVAARSGMLDDAFGQVWQWTRSAYLPYPGYGAAPGALGEYNGKFMVNQMVLRGSSLATPEGHARNSYRNFFVPQARWQFTGLRLVDHPDKAALMAAPVQKARPAEMEGGASFDFAADVMAGLQARPKRIPSKYFYDMAGSRLFEEITQLPEYYPTRVERGILAENAEAIAKLLPAGRALVEFGNGSSAKTRIVLRAARELSTYVPVDIAAEFLQEQAEALRLEFPSLNVLPVAADFTRAFDLPASVRTMPRVGFFPGSTIGNFEPLDAAGFLHHAGQSLGTDAVMVVGVDLVKNEAVLHAAYNDAAGVTARFNLNLLARINRELDGNFDLDSFEHRASFDRRHSRIEMHLVSRAAQRVSIDGYSFDFAEGETIHTENSYKYTVDAFRALAREAGWRPISVWTDSDGWFSIHVLANEADAANQPGSWRP</sequence>
<dbReference type="InterPro" id="IPR042095">
    <property type="entry name" value="SUMF_sf"/>
</dbReference>
<dbReference type="PANTHER" id="PTHR43397:SF1">
    <property type="entry name" value="ERGOTHIONEINE BIOSYNTHESIS PROTEIN 1"/>
    <property type="match status" value="1"/>
</dbReference>
<dbReference type="InterPro" id="IPR051128">
    <property type="entry name" value="EgtD_Methyltrsf_superfamily"/>
</dbReference>
<dbReference type="Gene3D" id="3.90.1580.10">
    <property type="entry name" value="paralog of FGE (formylglycine-generating enzyme)"/>
    <property type="match status" value="2"/>
</dbReference>
<feature type="domain" description="Histidine-specific methyltransferase SAM-dependent" evidence="8">
    <location>
        <begin position="447"/>
        <end position="746"/>
    </location>
</feature>
<reference evidence="10 11" key="1">
    <citation type="submission" date="2018-03" db="EMBL/GenBank/DDBJ databases">
        <title>The draft genome of Mesorhizobium soli JCM 19897.</title>
        <authorList>
            <person name="Li L."/>
            <person name="Liu L."/>
            <person name="Liang L."/>
            <person name="Wang T."/>
            <person name="Zhang X."/>
        </authorList>
    </citation>
    <scope>NUCLEOTIDE SEQUENCE [LARGE SCALE GENOMIC DNA]</scope>
    <source>
        <strain evidence="10 11">JCM 19897</strain>
    </source>
</reference>
<dbReference type="RefSeq" id="WP_106722334.1">
    <property type="nucleotide sequence ID" value="NZ_PXYL01000001.1"/>
</dbReference>
<evidence type="ECO:0000259" key="8">
    <source>
        <dbReference type="Pfam" id="PF10017"/>
    </source>
</evidence>
<dbReference type="InterPro" id="IPR035094">
    <property type="entry name" value="EgtD"/>
</dbReference>